<dbReference type="EC" id="3.5.3.1" evidence="3"/>
<keyword evidence="5" id="KW-0056">Arginine metabolism</keyword>
<proteinExistence type="inferred from homology"/>
<evidence type="ECO:0000256" key="7">
    <source>
        <dbReference type="ARBA" id="ARBA00022801"/>
    </source>
</evidence>
<keyword evidence="12" id="KW-0614">Plasmid</keyword>
<dbReference type="GO" id="GO:0006525">
    <property type="term" value="P:arginine metabolic process"/>
    <property type="evidence" value="ECO:0007669"/>
    <property type="project" value="UniProtKB-KW"/>
</dbReference>
<evidence type="ECO:0000256" key="11">
    <source>
        <dbReference type="RuleBase" id="RU003684"/>
    </source>
</evidence>
<sequence length="309" mass="31460">MLHTPRPVEIVSAAIGEGARDGGCKYGASALLAAGLAQALSDSGCEVGARTMVTSDPLQATDRMDTVARFNQALAEAVAPLALTGAQLLVLGGDHSCAVGSWSGMAQALRPHGRLGLIWVDAHLDAHTPESSESNAPHGMPLAALLGHGSAALTQLFGWSGKIRPENLAIIGARSYESAERQLLESLGVQVIYMEEVARRGFEDCFAQARAAVTAGCAGWGVSLDIDGLDPGDAPATGTPVAHGIALAEAMAALRSCHGDPRLVGLEIVEYNPLHDFGGQTARAVIALAVAGLGVPATAASAALAARPA</sequence>
<evidence type="ECO:0000256" key="6">
    <source>
        <dbReference type="ARBA" id="ARBA00022723"/>
    </source>
</evidence>
<keyword evidence="6" id="KW-0479">Metal-binding</keyword>
<dbReference type="Proteomes" id="UP000509579">
    <property type="component" value="Plasmid unnamed1"/>
</dbReference>
<dbReference type="RefSeq" id="WP_175506167.1">
    <property type="nucleotide sequence ID" value="NZ_CP054841.1"/>
</dbReference>
<evidence type="ECO:0000256" key="2">
    <source>
        <dbReference type="ARBA" id="ARBA00005098"/>
    </source>
</evidence>
<dbReference type="GO" id="GO:0000050">
    <property type="term" value="P:urea cycle"/>
    <property type="evidence" value="ECO:0007669"/>
    <property type="project" value="UniProtKB-UniPathway"/>
</dbReference>
<dbReference type="KEGG" id="aant:HUK68_20875"/>
<dbReference type="EMBL" id="CP054841">
    <property type="protein sequence ID" value="QKV55378.1"/>
    <property type="molecule type" value="Genomic_DNA"/>
</dbReference>
<dbReference type="GO" id="GO:0004053">
    <property type="term" value="F:arginase activity"/>
    <property type="evidence" value="ECO:0007669"/>
    <property type="project" value="UniProtKB-EC"/>
</dbReference>
<organism evidence="12 13">
    <name type="scientific">Comamonas antarctica</name>
    <dbReference type="NCBI Taxonomy" id="2743470"/>
    <lineage>
        <taxon>Bacteria</taxon>
        <taxon>Pseudomonadati</taxon>
        <taxon>Pseudomonadota</taxon>
        <taxon>Betaproteobacteria</taxon>
        <taxon>Burkholderiales</taxon>
        <taxon>Comamonadaceae</taxon>
        <taxon>Comamonas</taxon>
    </lineage>
</organism>
<evidence type="ECO:0000256" key="8">
    <source>
        <dbReference type="ARBA" id="ARBA00023211"/>
    </source>
</evidence>
<comment type="catalytic activity">
    <reaction evidence="9">
        <text>L-arginine + H2O = urea + L-ornithine</text>
        <dbReference type="Rhea" id="RHEA:20569"/>
        <dbReference type="ChEBI" id="CHEBI:15377"/>
        <dbReference type="ChEBI" id="CHEBI:16199"/>
        <dbReference type="ChEBI" id="CHEBI:32682"/>
        <dbReference type="ChEBI" id="CHEBI:46911"/>
        <dbReference type="EC" id="3.5.3.1"/>
    </reaction>
</comment>
<dbReference type="InterPro" id="IPR006035">
    <property type="entry name" value="Ureohydrolase"/>
</dbReference>
<dbReference type="PRINTS" id="PR00116">
    <property type="entry name" value="ARGINASE"/>
</dbReference>
<comment type="cofactor">
    <cofactor evidence="1">
        <name>Mn(2+)</name>
        <dbReference type="ChEBI" id="CHEBI:29035"/>
    </cofactor>
</comment>
<dbReference type="Gene3D" id="3.40.800.10">
    <property type="entry name" value="Ureohydrolase domain"/>
    <property type="match status" value="1"/>
</dbReference>
<keyword evidence="7 11" id="KW-0378">Hydrolase</keyword>
<dbReference type="AlphaFoldDB" id="A0A6N1X984"/>
<keyword evidence="8" id="KW-0464">Manganese</keyword>
<dbReference type="PROSITE" id="PS01053">
    <property type="entry name" value="ARGINASE_1"/>
    <property type="match status" value="1"/>
</dbReference>
<dbReference type="PROSITE" id="PS51409">
    <property type="entry name" value="ARGINASE_2"/>
    <property type="match status" value="1"/>
</dbReference>
<evidence type="ECO:0000256" key="1">
    <source>
        <dbReference type="ARBA" id="ARBA00001936"/>
    </source>
</evidence>
<dbReference type="Pfam" id="PF00491">
    <property type="entry name" value="Arginase"/>
    <property type="match status" value="1"/>
</dbReference>
<evidence type="ECO:0000256" key="9">
    <source>
        <dbReference type="ARBA" id="ARBA00047391"/>
    </source>
</evidence>
<dbReference type="PANTHER" id="PTHR43782:SF3">
    <property type="entry name" value="ARGINASE"/>
    <property type="match status" value="1"/>
</dbReference>
<dbReference type="GO" id="GO:0005829">
    <property type="term" value="C:cytosol"/>
    <property type="evidence" value="ECO:0007669"/>
    <property type="project" value="TreeGrafter"/>
</dbReference>
<evidence type="ECO:0000313" key="12">
    <source>
        <dbReference type="EMBL" id="QKV55378.1"/>
    </source>
</evidence>
<dbReference type="SUPFAM" id="SSF52768">
    <property type="entry name" value="Arginase/deacetylase"/>
    <property type="match status" value="1"/>
</dbReference>
<comment type="pathway">
    <text evidence="2">Nitrogen metabolism; urea cycle; L-ornithine and urea from L-arginine: step 1/1.</text>
</comment>
<dbReference type="PANTHER" id="PTHR43782">
    <property type="entry name" value="ARGINASE"/>
    <property type="match status" value="1"/>
</dbReference>
<dbReference type="InterPro" id="IPR020855">
    <property type="entry name" value="Ureohydrolase_Mn_BS"/>
</dbReference>
<dbReference type="UniPathway" id="UPA00158">
    <property type="reaction ID" value="UER00270"/>
</dbReference>
<reference evidence="12 13" key="1">
    <citation type="submission" date="2020-06" db="EMBL/GenBank/DDBJ databases">
        <title>Acidovorax antarctica sp. nov., isolated from Corinth ice sheet soil, Antarctic Fields Peninsula.</title>
        <authorList>
            <person name="Xu Q."/>
            <person name="Peng F."/>
        </authorList>
    </citation>
    <scope>NUCLEOTIDE SEQUENCE [LARGE SCALE GENOMIC DNA]</scope>
    <source>
        <strain evidence="12 13">16-35-5</strain>
        <plasmid evidence="12 13">unnamed1</plasmid>
    </source>
</reference>
<keyword evidence="13" id="KW-1185">Reference proteome</keyword>
<gene>
    <name evidence="12" type="ORF">HUK68_20875</name>
</gene>
<dbReference type="CDD" id="cd09989">
    <property type="entry name" value="Arginase"/>
    <property type="match status" value="1"/>
</dbReference>
<dbReference type="GO" id="GO:0030145">
    <property type="term" value="F:manganese ion binding"/>
    <property type="evidence" value="ECO:0007669"/>
    <property type="project" value="TreeGrafter"/>
</dbReference>
<geneLocation type="plasmid" evidence="12 13">
    <name>unnamed1</name>
</geneLocation>
<dbReference type="InterPro" id="IPR023696">
    <property type="entry name" value="Ureohydrolase_dom_sf"/>
</dbReference>
<evidence type="ECO:0000256" key="10">
    <source>
        <dbReference type="PROSITE-ProRule" id="PRU00742"/>
    </source>
</evidence>
<evidence type="ECO:0000313" key="13">
    <source>
        <dbReference type="Proteomes" id="UP000509579"/>
    </source>
</evidence>
<evidence type="ECO:0000256" key="3">
    <source>
        <dbReference type="ARBA" id="ARBA00012168"/>
    </source>
</evidence>
<name>A0A6N1X984_9BURK</name>
<accession>A0A6N1X984</accession>
<dbReference type="InterPro" id="IPR014033">
    <property type="entry name" value="Arginase"/>
</dbReference>
<evidence type="ECO:0000256" key="4">
    <source>
        <dbReference type="ARBA" id="ARBA00018123"/>
    </source>
</evidence>
<evidence type="ECO:0000256" key="5">
    <source>
        <dbReference type="ARBA" id="ARBA00022503"/>
    </source>
</evidence>
<comment type="similarity">
    <text evidence="10 11">Belongs to the arginase family.</text>
</comment>
<protein>
    <recommendedName>
        <fullName evidence="4">Arginase</fullName>
        <ecNumber evidence="3">3.5.3.1</ecNumber>
    </recommendedName>
</protein>